<proteinExistence type="predicted"/>
<dbReference type="EMBL" id="GL732593">
    <property type="protein sequence ID" value="EFX73131.1"/>
    <property type="molecule type" value="Genomic_DNA"/>
</dbReference>
<name>E9H565_DAPPU</name>
<dbReference type="HOGENOM" id="CLU_2280227_0_0_1"/>
<sequence>MDNLEKEYIDQLKRKMVNPYPQKEDQPAKNAVVKIEKKEVSGNRKKKASSLKTVDDFQYSPLYGRQGKCRPVFFDGSGPFRLATCLFENTMKKENEKEPKKQ</sequence>
<evidence type="ECO:0000313" key="2">
    <source>
        <dbReference type="Proteomes" id="UP000000305"/>
    </source>
</evidence>
<keyword evidence="2" id="KW-1185">Reference proteome</keyword>
<dbReference type="KEGG" id="dpx:DAPPUDRAFT_110090"/>
<accession>E9H565</accession>
<organism evidence="1 2">
    <name type="scientific">Daphnia pulex</name>
    <name type="common">Water flea</name>
    <dbReference type="NCBI Taxonomy" id="6669"/>
    <lineage>
        <taxon>Eukaryota</taxon>
        <taxon>Metazoa</taxon>
        <taxon>Ecdysozoa</taxon>
        <taxon>Arthropoda</taxon>
        <taxon>Crustacea</taxon>
        <taxon>Branchiopoda</taxon>
        <taxon>Diplostraca</taxon>
        <taxon>Cladocera</taxon>
        <taxon>Anomopoda</taxon>
        <taxon>Daphniidae</taxon>
        <taxon>Daphnia</taxon>
    </lineage>
</organism>
<dbReference type="Proteomes" id="UP000000305">
    <property type="component" value="Unassembled WGS sequence"/>
</dbReference>
<dbReference type="InParanoid" id="E9H565"/>
<evidence type="ECO:0000313" key="1">
    <source>
        <dbReference type="EMBL" id="EFX73131.1"/>
    </source>
</evidence>
<gene>
    <name evidence="1" type="ORF">DAPPUDRAFT_110090</name>
</gene>
<dbReference type="AlphaFoldDB" id="E9H565"/>
<reference evidence="1 2" key="1">
    <citation type="journal article" date="2011" name="Science">
        <title>The ecoresponsive genome of Daphnia pulex.</title>
        <authorList>
            <person name="Colbourne J.K."/>
            <person name="Pfrender M.E."/>
            <person name="Gilbert D."/>
            <person name="Thomas W.K."/>
            <person name="Tucker A."/>
            <person name="Oakley T.H."/>
            <person name="Tokishita S."/>
            <person name="Aerts A."/>
            <person name="Arnold G.J."/>
            <person name="Basu M.K."/>
            <person name="Bauer D.J."/>
            <person name="Caceres C.E."/>
            <person name="Carmel L."/>
            <person name="Casola C."/>
            <person name="Choi J.H."/>
            <person name="Detter J.C."/>
            <person name="Dong Q."/>
            <person name="Dusheyko S."/>
            <person name="Eads B.D."/>
            <person name="Frohlich T."/>
            <person name="Geiler-Samerotte K.A."/>
            <person name="Gerlach D."/>
            <person name="Hatcher P."/>
            <person name="Jogdeo S."/>
            <person name="Krijgsveld J."/>
            <person name="Kriventseva E.V."/>
            <person name="Kultz D."/>
            <person name="Laforsch C."/>
            <person name="Lindquist E."/>
            <person name="Lopez J."/>
            <person name="Manak J.R."/>
            <person name="Muller J."/>
            <person name="Pangilinan J."/>
            <person name="Patwardhan R.P."/>
            <person name="Pitluck S."/>
            <person name="Pritham E.J."/>
            <person name="Rechtsteiner A."/>
            <person name="Rho M."/>
            <person name="Rogozin I.B."/>
            <person name="Sakarya O."/>
            <person name="Salamov A."/>
            <person name="Schaack S."/>
            <person name="Shapiro H."/>
            <person name="Shiga Y."/>
            <person name="Skalitzky C."/>
            <person name="Smith Z."/>
            <person name="Souvorov A."/>
            <person name="Sung W."/>
            <person name="Tang Z."/>
            <person name="Tsuchiya D."/>
            <person name="Tu H."/>
            <person name="Vos H."/>
            <person name="Wang M."/>
            <person name="Wolf Y.I."/>
            <person name="Yamagata H."/>
            <person name="Yamada T."/>
            <person name="Ye Y."/>
            <person name="Shaw J.R."/>
            <person name="Andrews J."/>
            <person name="Crease T.J."/>
            <person name="Tang H."/>
            <person name="Lucas S.M."/>
            <person name="Robertson H.M."/>
            <person name="Bork P."/>
            <person name="Koonin E.V."/>
            <person name="Zdobnov E.M."/>
            <person name="Grigoriev I.V."/>
            <person name="Lynch M."/>
            <person name="Boore J.L."/>
        </authorList>
    </citation>
    <scope>NUCLEOTIDE SEQUENCE [LARGE SCALE GENOMIC DNA]</scope>
</reference>
<protein>
    <submittedName>
        <fullName evidence="1">Uncharacterized protein</fullName>
    </submittedName>
</protein>